<keyword evidence="3" id="KW-0812">Transmembrane</keyword>
<evidence type="ECO:0000313" key="6">
    <source>
        <dbReference type="Proteomes" id="UP000318431"/>
    </source>
</evidence>
<organism evidence="5 6">
    <name type="scientific">Pseudoduganella lurida</name>
    <dbReference type="NCBI Taxonomy" id="1036180"/>
    <lineage>
        <taxon>Bacteria</taxon>
        <taxon>Pseudomonadati</taxon>
        <taxon>Pseudomonadota</taxon>
        <taxon>Betaproteobacteria</taxon>
        <taxon>Burkholderiales</taxon>
        <taxon>Oxalobacteraceae</taxon>
        <taxon>Telluria group</taxon>
        <taxon>Pseudoduganella</taxon>
    </lineage>
</organism>
<evidence type="ECO:0000259" key="4">
    <source>
        <dbReference type="PROSITE" id="PS50887"/>
    </source>
</evidence>
<dbReference type="InterPro" id="IPR029787">
    <property type="entry name" value="Nucleotide_cyclase"/>
</dbReference>
<keyword evidence="6" id="KW-1185">Reference proteome</keyword>
<accession>A0A562RLQ6</accession>
<feature type="transmembrane region" description="Helical" evidence="3">
    <location>
        <begin position="154"/>
        <end position="176"/>
    </location>
</feature>
<evidence type="ECO:0000256" key="3">
    <source>
        <dbReference type="SAM" id="Phobius"/>
    </source>
</evidence>
<comment type="catalytic activity">
    <reaction evidence="2">
        <text>2 GTP = 3',3'-c-di-GMP + 2 diphosphate</text>
        <dbReference type="Rhea" id="RHEA:24898"/>
        <dbReference type="ChEBI" id="CHEBI:33019"/>
        <dbReference type="ChEBI" id="CHEBI:37565"/>
        <dbReference type="ChEBI" id="CHEBI:58805"/>
        <dbReference type="EC" id="2.7.7.65"/>
    </reaction>
</comment>
<feature type="transmembrane region" description="Helical" evidence="3">
    <location>
        <begin position="188"/>
        <end position="211"/>
    </location>
</feature>
<dbReference type="SMART" id="SM00267">
    <property type="entry name" value="GGDEF"/>
    <property type="match status" value="1"/>
</dbReference>
<name>A0A562RLQ6_9BURK</name>
<dbReference type="AlphaFoldDB" id="A0A562RLQ6"/>
<dbReference type="OrthoDB" id="9813903at2"/>
<dbReference type="FunFam" id="3.30.70.270:FF:000001">
    <property type="entry name" value="Diguanylate cyclase domain protein"/>
    <property type="match status" value="1"/>
</dbReference>
<sequence length="403" mass="42362">MDARTLVLTLALGNLALCAALFFAAAGTEADSRRRAALATFTLARQCQAVAWLLLYFRGAIPELLAGPLANLVLFAGVALDAGALWELAGRRHWRRVVLPLLAVAGAGWLACAVLDVEAGVRVAAGSLIVALFYLAGSLALVLDWAAASMLRRFVAVATGVLALAIGARGVLALLLPQGWPGVGPAELQAVGYAAFYLMMMAGSAGYLLLAREALAHEQARLEVLDALTEVPNRRGFYQALAPWLALARRPGQPTALVILNLDQFKRVNDDYGHAIGDKVLQAMVAACRRQLRDSDLMGRLGGAEFAIQLPRTSLADAVTVAERIRQSIASMPVKVERAVITLTASLGVTTIRPDDSSVSLFKRADEALQAAKLRGRNQVAAAPAAAEPLADPAADAGAGHVA</sequence>
<dbReference type="PANTHER" id="PTHR45138:SF9">
    <property type="entry name" value="DIGUANYLATE CYCLASE DGCM-RELATED"/>
    <property type="match status" value="1"/>
</dbReference>
<dbReference type="Pfam" id="PF00990">
    <property type="entry name" value="GGDEF"/>
    <property type="match status" value="1"/>
</dbReference>
<feature type="transmembrane region" description="Helical" evidence="3">
    <location>
        <begin position="6"/>
        <end position="24"/>
    </location>
</feature>
<feature type="transmembrane region" description="Helical" evidence="3">
    <location>
        <begin position="69"/>
        <end position="86"/>
    </location>
</feature>
<comment type="caution">
    <text evidence="5">The sequence shown here is derived from an EMBL/GenBank/DDBJ whole genome shotgun (WGS) entry which is preliminary data.</text>
</comment>
<keyword evidence="3" id="KW-1133">Transmembrane helix</keyword>
<dbReference type="InterPro" id="IPR043128">
    <property type="entry name" value="Rev_trsase/Diguanyl_cyclase"/>
</dbReference>
<dbReference type="GO" id="GO:0005886">
    <property type="term" value="C:plasma membrane"/>
    <property type="evidence" value="ECO:0007669"/>
    <property type="project" value="TreeGrafter"/>
</dbReference>
<dbReference type="EC" id="2.7.7.65" evidence="1"/>
<proteinExistence type="predicted"/>
<evidence type="ECO:0000256" key="2">
    <source>
        <dbReference type="ARBA" id="ARBA00034247"/>
    </source>
</evidence>
<protein>
    <recommendedName>
        <fullName evidence="1">diguanylate cyclase</fullName>
        <ecNumber evidence="1">2.7.7.65</ecNumber>
    </recommendedName>
</protein>
<dbReference type="PROSITE" id="PS50887">
    <property type="entry name" value="GGDEF"/>
    <property type="match status" value="1"/>
</dbReference>
<reference evidence="5 6" key="1">
    <citation type="journal article" date="2015" name="Stand. Genomic Sci.">
        <title>Genomic Encyclopedia of Bacterial and Archaeal Type Strains, Phase III: the genomes of soil and plant-associated and newly described type strains.</title>
        <authorList>
            <person name="Whitman W.B."/>
            <person name="Woyke T."/>
            <person name="Klenk H.P."/>
            <person name="Zhou Y."/>
            <person name="Lilburn T.G."/>
            <person name="Beck B.J."/>
            <person name="De Vos P."/>
            <person name="Vandamme P."/>
            <person name="Eisen J.A."/>
            <person name="Garrity G."/>
            <person name="Hugenholtz P."/>
            <person name="Kyrpides N.C."/>
        </authorList>
    </citation>
    <scope>NUCLEOTIDE SEQUENCE [LARGE SCALE GENOMIC DNA]</scope>
    <source>
        <strain evidence="5 6">CGMCC 1.10822</strain>
    </source>
</reference>
<feature type="transmembrane region" description="Helical" evidence="3">
    <location>
        <begin position="98"/>
        <end position="117"/>
    </location>
</feature>
<dbReference type="GO" id="GO:0043709">
    <property type="term" value="P:cell adhesion involved in single-species biofilm formation"/>
    <property type="evidence" value="ECO:0007669"/>
    <property type="project" value="TreeGrafter"/>
</dbReference>
<gene>
    <name evidence="5" type="ORF">IP91_01053</name>
</gene>
<keyword evidence="3" id="KW-0472">Membrane</keyword>
<dbReference type="CDD" id="cd01949">
    <property type="entry name" value="GGDEF"/>
    <property type="match status" value="1"/>
</dbReference>
<feature type="transmembrane region" description="Helical" evidence="3">
    <location>
        <begin position="123"/>
        <end position="142"/>
    </location>
</feature>
<dbReference type="NCBIfam" id="TIGR00254">
    <property type="entry name" value="GGDEF"/>
    <property type="match status" value="1"/>
</dbReference>
<dbReference type="Gene3D" id="3.30.70.270">
    <property type="match status" value="1"/>
</dbReference>
<dbReference type="EMBL" id="VLLB01000001">
    <property type="protein sequence ID" value="TWI69975.1"/>
    <property type="molecule type" value="Genomic_DNA"/>
</dbReference>
<evidence type="ECO:0000256" key="1">
    <source>
        <dbReference type="ARBA" id="ARBA00012528"/>
    </source>
</evidence>
<evidence type="ECO:0000313" key="5">
    <source>
        <dbReference type="EMBL" id="TWI69975.1"/>
    </source>
</evidence>
<dbReference type="SUPFAM" id="SSF55073">
    <property type="entry name" value="Nucleotide cyclase"/>
    <property type="match status" value="1"/>
</dbReference>
<feature type="domain" description="GGDEF" evidence="4">
    <location>
        <begin position="253"/>
        <end position="385"/>
    </location>
</feature>
<dbReference type="InterPro" id="IPR050469">
    <property type="entry name" value="Diguanylate_Cyclase"/>
</dbReference>
<dbReference type="InterPro" id="IPR000160">
    <property type="entry name" value="GGDEF_dom"/>
</dbReference>
<dbReference type="GO" id="GO:1902201">
    <property type="term" value="P:negative regulation of bacterial-type flagellum-dependent cell motility"/>
    <property type="evidence" value="ECO:0007669"/>
    <property type="project" value="TreeGrafter"/>
</dbReference>
<dbReference type="RefSeq" id="WP_145647684.1">
    <property type="nucleotide sequence ID" value="NZ_VLLB01000001.1"/>
</dbReference>
<dbReference type="GO" id="GO:0052621">
    <property type="term" value="F:diguanylate cyclase activity"/>
    <property type="evidence" value="ECO:0007669"/>
    <property type="project" value="UniProtKB-EC"/>
</dbReference>
<dbReference type="Proteomes" id="UP000318431">
    <property type="component" value="Unassembled WGS sequence"/>
</dbReference>
<dbReference type="PANTHER" id="PTHR45138">
    <property type="entry name" value="REGULATORY COMPONENTS OF SENSORY TRANSDUCTION SYSTEM"/>
    <property type="match status" value="1"/>
</dbReference>